<dbReference type="GO" id="GO:0008270">
    <property type="term" value="F:zinc ion binding"/>
    <property type="evidence" value="ECO:0007669"/>
    <property type="project" value="InterPro"/>
</dbReference>
<evidence type="ECO:0000256" key="5">
    <source>
        <dbReference type="ARBA" id="ARBA00023242"/>
    </source>
</evidence>
<dbReference type="PANTHER" id="PTHR31465:SF27">
    <property type="entry name" value="DOMAIN PROTEIN, PUTATIVE (AFU_ORTHOLOGUE AFUA_3G01030)-RELATED"/>
    <property type="match status" value="1"/>
</dbReference>
<feature type="domain" description="Zn(2)-C6 fungal-type" evidence="7">
    <location>
        <begin position="332"/>
        <end position="362"/>
    </location>
</feature>
<dbReference type="Proteomes" id="UP000265663">
    <property type="component" value="Unassembled WGS sequence"/>
</dbReference>
<evidence type="ECO:0000256" key="2">
    <source>
        <dbReference type="ARBA" id="ARBA00022692"/>
    </source>
</evidence>
<name>A0A3M7M9S5_9PLEO</name>
<dbReference type="GO" id="GO:0016020">
    <property type="term" value="C:membrane"/>
    <property type="evidence" value="ECO:0007669"/>
    <property type="project" value="UniProtKB-SubCell"/>
</dbReference>
<evidence type="ECO:0000313" key="9">
    <source>
        <dbReference type="Proteomes" id="UP000265663"/>
    </source>
</evidence>
<dbReference type="AlphaFoldDB" id="A0A3M7M9S5"/>
<dbReference type="InterPro" id="IPR036864">
    <property type="entry name" value="Zn2-C6_fun-type_DNA-bd_sf"/>
</dbReference>
<dbReference type="Pfam" id="PF00172">
    <property type="entry name" value="Zn_clus"/>
    <property type="match status" value="1"/>
</dbReference>
<dbReference type="Pfam" id="PF04479">
    <property type="entry name" value="RTA1"/>
    <property type="match status" value="1"/>
</dbReference>
<dbReference type="PANTHER" id="PTHR31465">
    <property type="entry name" value="PROTEIN RTA1-RELATED"/>
    <property type="match status" value="1"/>
</dbReference>
<feature type="transmembrane region" description="Helical" evidence="6">
    <location>
        <begin position="186"/>
        <end position="207"/>
    </location>
</feature>
<dbReference type="PROSITE" id="PS50048">
    <property type="entry name" value="ZN2_CY6_FUNGAL_2"/>
    <property type="match status" value="1"/>
</dbReference>
<evidence type="ECO:0000313" key="8">
    <source>
        <dbReference type="EMBL" id="RMZ71212.1"/>
    </source>
</evidence>
<accession>A0A3M7M9S5</accession>
<feature type="transmembrane region" description="Helical" evidence="6">
    <location>
        <begin position="148"/>
        <end position="166"/>
    </location>
</feature>
<keyword evidence="9" id="KW-1185">Reference proteome</keyword>
<feature type="transmembrane region" description="Helical" evidence="6">
    <location>
        <begin position="33"/>
        <end position="55"/>
    </location>
</feature>
<feature type="transmembrane region" description="Helical" evidence="6">
    <location>
        <begin position="76"/>
        <end position="97"/>
    </location>
</feature>
<evidence type="ECO:0000256" key="6">
    <source>
        <dbReference type="SAM" id="Phobius"/>
    </source>
</evidence>
<dbReference type="CDD" id="cd00067">
    <property type="entry name" value="GAL4"/>
    <property type="match status" value="1"/>
</dbReference>
<keyword evidence="2 6" id="KW-0812">Transmembrane</keyword>
<dbReference type="Gene3D" id="4.10.240.10">
    <property type="entry name" value="Zn(2)-C6 fungal-type DNA-binding domain"/>
    <property type="match status" value="1"/>
</dbReference>
<gene>
    <name evidence="8" type="ORF">GMOD_00005735</name>
</gene>
<evidence type="ECO:0000256" key="3">
    <source>
        <dbReference type="ARBA" id="ARBA00022989"/>
    </source>
</evidence>
<proteinExistence type="predicted"/>
<evidence type="ECO:0000256" key="1">
    <source>
        <dbReference type="ARBA" id="ARBA00004141"/>
    </source>
</evidence>
<dbReference type="InterPro" id="IPR007568">
    <property type="entry name" value="RTA1"/>
</dbReference>
<keyword evidence="3 6" id="KW-1133">Transmembrane helix</keyword>
<comment type="subcellular location">
    <subcellularLocation>
        <location evidence="1">Membrane</location>
        <topology evidence="1">Multi-pass membrane protein</topology>
    </subcellularLocation>
</comment>
<dbReference type="Pfam" id="PF11951">
    <property type="entry name" value="Fungal_trans_2"/>
    <property type="match status" value="1"/>
</dbReference>
<reference evidence="8 9" key="1">
    <citation type="journal article" date="2014" name="PLoS ONE">
        <title>De novo Genome Assembly of the Fungal Plant Pathogen Pyrenophora semeniperda.</title>
        <authorList>
            <person name="Soliai M.M."/>
            <person name="Meyer S.E."/>
            <person name="Udall J.A."/>
            <person name="Elzinga D.E."/>
            <person name="Hermansen R.A."/>
            <person name="Bodily P.M."/>
            <person name="Hart A.A."/>
            <person name="Coleman C.E."/>
        </authorList>
    </citation>
    <scope>NUCLEOTIDE SEQUENCE [LARGE SCALE GENOMIC DNA]</scope>
    <source>
        <strain evidence="8 9">CCB06</strain>
        <tissue evidence="8">Mycelium</tissue>
    </source>
</reference>
<feature type="transmembrane region" description="Helical" evidence="6">
    <location>
        <begin position="117"/>
        <end position="136"/>
    </location>
</feature>
<sequence length="793" mass="88694">MTSLRSPSFDWKRQNPPKSHGFDWEMYRYTPTLIGATISLVIFIALALLHTYQFLKLRNRIIIFIIIGALSTKKKYRMANTPFIVGEVGGYGARIALHYDNQAWAPYITQGVLTLIGPLWFAATIYMLLGRTVILAGGEEVSFIKPKFFTWGFVGADIATLVIQGLGSSIMGTMKLELAIAGEKIVIAGLALQVATFVVFLGAALDFQGRMRGKPRATAASAAVPGEPLPVWLKTLYILYSVSALILFRCTFRLIEYSMGNAAYLIAHEWTLYCFDTVPMVLVLVLLAVLRPSQYVEQGRGKAEVDSDGEMGLEEENIGFVSKKPHSKSRGGCLTCKRKKVKCDETQPVCGYCTSRRLKCEYLPDFRPTSKTTWSISTPSHEHPSFKSSITNSTEFNTPSFEWLIPPFQTSIGDLTPLDHHLLQHYKTNVWHDFAISDDIVIKTLHTDIVPSLSISHPFLLYALLSVAATHSNTQNPNPAVATQALVYRQKTFEYYQLALKDITPANYEAVLVTGTLLLALIPPPVSDQDSEYLEWMLALLKLSEGLRILASLRWGKGIEKLAVYPLVRRELRVLPPPPSDIAHTERVGVVVPPGPPGSTFVNPAPTYTRLQHPEQTHLFLPPLLMALLQNILQVESSGPVEDWHRAALIPIFHILSPIFTSLYYWHLNPDFYVRVFVFTSFLMPEFLELVREGEPRALVLVAWWFALADLVPRGWWVGDKMAKVVGAIGRAIGKGNHELAERVFTGAQSIVDIFERDGREAAAKSIFEGWHGVDWEEGPGRAAEWGDYFHHA</sequence>
<dbReference type="PROSITE" id="PS00463">
    <property type="entry name" value="ZN2_CY6_FUNGAL_1"/>
    <property type="match status" value="1"/>
</dbReference>
<evidence type="ECO:0000256" key="4">
    <source>
        <dbReference type="ARBA" id="ARBA00023136"/>
    </source>
</evidence>
<evidence type="ECO:0000259" key="7">
    <source>
        <dbReference type="PROSITE" id="PS50048"/>
    </source>
</evidence>
<dbReference type="EMBL" id="KE747826">
    <property type="protein sequence ID" value="RMZ71212.1"/>
    <property type="molecule type" value="Genomic_DNA"/>
</dbReference>
<keyword evidence="5" id="KW-0539">Nucleus</keyword>
<dbReference type="GO" id="GO:0000981">
    <property type="term" value="F:DNA-binding transcription factor activity, RNA polymerase II-specific"/>
    <property type="evidence" value="ECO:0007669"/>
    <property type="project" value="InterPro"/>
</dbReference>
<dbReference type="OrthoDB" id="3546279at2759"/>
<dbReference type="SUPFAM" id="SSF57701">
    <property type="entry name" value="Zn2/Cys6 DNA-binding domain"/>
    <property type="match status" value="1"/>
</dbReference>
<organism evidence="8 9">
    <name type="scientific">Pyrenophora seminiperda CCB06</name>
    <dbReference type="NCBI Taxonomy" id="1302712"/>
    <lineage>
        <taxon>Eukaryota</taxon>
        <taxon>Fungi</taxon>
        <taxon>Dikarya</taxon>
        <taxon>Ascomycota</taxon>
        <taxon>Pezizomycotina</taxon>
        <taxon>Dothideomycetes</taxon>
        <taxon>Pleosporomycetidae</taxon>
        <taxon>Pleosporales</taxon>
        <taxon>Pleosporineae</taxon>
        <taxon>Pleosporaceae</taxon>
        <taxon>Pyrenophora</taxon>
    </lineage>
</organism>
<keyword evidence="4 6" id="KW-0472">Membrane</keyword>
<feature type="transmembrane region" description="Helical" evidence="6">
    <location>
        <begin position="237"/>
        <end position="255"/>
    </location>
</feature>
<dbReference type="SMART" id="SM00066">
    <property type="entry name" value="GAL4"/>
    <property type="match status" value="1"/>
</dbReference>
<dbReference type="InterPro" id="IPR001138">
    <property type="entry name" value="Zn2Cys6_DnaBD"/>
</dbReference>
<dbReference type="InterPro" id="IPR021858">
    <property type="entry name" value="Fun_TF"/>
</dbReference>
<protein>
    <submittedName>
        <fullName evidence="8">Rta1 domain-containing</fullName>
    </submittedName>
</protein>